<dbReference type="OrthoDB" id="6503962at2759"/>
<organism evidence="3 4">
    <name type="scientific">Haemaphysalis longicornis</name>
    <name type="common">Bush tick</name>
    <dbReference type="NCBI Taxonomy" id="44386"/>
    <lineage>
        <taxon>Eukaryota</taxon>
        <taxon>Metazoa</taxon>
        <taxon>Ecdysozoa</taxon>
        <taxon>Arthropoda</taxon>
        <taxon>Chelicerata</taxon>
        <taxon>Arachnida</taxon>
        <taxon>Acari</taxon>
        <taxon>Parasitiformes</taxon>
        <taxon>Ixodida</taxon>
        <taxon>Ixodoidea</taxon>
        <taxon>Ixodidae</taxon>
        <taxon>Haemaphysalinae</taxon>
        <taxon>Haemaphysalis</taxon>
    </lineage>
</organism>
<evidence type="ECO:0000313" key="4">
    <source>
        <dbReference type="Proteomes" id="UP000821853"/>
    </source>
</evidence>
<reference evidence="3 4" key="1">
    <citation type="journal article" date="2020" name="Cell">
        <title>Large-Scale Comparative Analyses of Tick Genomes Elucidate Their Genetic Diversity and Vector Capacities.</title>
        <authorList>
            <consortium name="Tick Genome and Microbiome Consortium (TIGMIC)"/>
            <person name="Jia N."/>
            <person name="Wang J."/>
            <person name="Shi W."/>
            <person name="Du L."/>
            <person name="Sun Y."/>
            <person name="Zhan W."/>
            <person name="Jiang J.F."/>
            <person name="Wang Q."/>
            <person name="Zhang B."/>
            <person name="Ji P."/>
            <person name="Bell-Sakyi L."/>
            <person name="Cui X.M."/>
            <person name="Yuan T.T."/>
            <person name="Jiang B.G."/>
            <person name="Yang W.F."/>
            <person name="Lam T.T."/>
            <person name="Chang Q.C."/>
            <person name="Ding S.J."/>
            <person name="Wang X.J."/>
            <person name="Zhu J.G."/>
            <person name="Ruan X.D."/>
            <person name="Zhao L."/>
            <person name="Wei J.T."/>
            <person name="Ye R.Z."/>
            <person name="Que T.C."/>
            <person name="Du C.H."/>
            <person name="Zhou Y.H."/>
            <person name="Cheng J.X."/>
            <person name="Dai P.F."/>
            <person name="Guo W.B."/>
            <person name="Han X.H."/>
            <person name="Huang E.J."/>
            <person name="Li L.F."/>
            <person name="Wei W."/>
            <person name="Gao Y.C."/>
            <person name="Liu J.Z."/>
            <person name="Shao H.Z."/>
            <person name="Wang X."/>
            <person name="Wang C.C."/>
            <person name="Yang T.C."/>
            <person name="Huo Q.B."/>
            <person name="Li W."/>
            <person name="Chen H.Y."/>
            <person name="Chen S.E."/>
            <person name="Zhou L.G."/>
            <person name="Ni X.B."/>
            <person name="Tian J.H."/>
            <person name="Sheng Y."/>
            <person name="Liu T."/>
            <person name="Pan Y.S."/>
            <person name="Xia L.Y."/>
            <person name="Li J."/>
            <person name="Zhao F."/>
            <person name="Cao W.C."/>
        </authorList>
    </citation>
    <scope>NUCLEOTIDE SEQUENCE [LARGE SCALE GENOMIC DNA]</scope>
    <source>
        <strain evidence="3">HaeL-2018</strain>
    </source>
</reference>
<sequence length="207" mass="22510">MLLATLVASQLCAQGGTTPGAEGSARARPNVGRSSKSTLAAVVRPPRQRALFVTRLAPGTTTVDLTSSLKDLLNGVEVTCTQLPSRHPSYSSFHVAIEEQHLDGINTPEAWPEGCLFRPFFGTLHGRQDVAHCLAAEAFHFIRVSGRLAPERTGEGAPQANTTLHKLTTRGTKEFWWRTVRPRMGAKSLVLWVGGTERADDCQKQPE</sequence>
<feature type="chain" id="PRO_5039903405" evidence="2">
    <location>
        <begin position="16"/>
        <end position="207"/>
    </location>
</feature>
<protein>
    <submittedName>
        <fullName evidence="3">Uncharacterized protein</fullName>
    </submittedName>
</protein>
<feature type="signal peptide" evidence="2">
    <location>
        <begin position="1"/>
        <end position="15"/>
    </location>
</feature>
<name>A0A9J6FAD8_HAELO</name>
<dbReference type="Proteomes" id="UP000821853">
    <property type="component" value="Chromosome 1"/>
</dbReference>
<gene>
    <name evidence="3" type="ORF">HPB48_017805</name>
</gene>
<keyword evidence="4" id="KW-1185">Reference proteome</keyword>
<dbReference type="EMBL" id="JABSTR010000001">
    <property type="protein sequence ID" value="KAH9363238.1"/>
    <property type="molecule type" value="Genomic_DNA"/>
</dbReference>
<evidence type="ECO:0000256" key="2">
    <source>
        <dbReference type="SAM" id="SignalP"/>
    </source>
</evidence>
<keyword evidence="2" id="KW-0732">Signal</keyword>
<dbReference type="VEuPathDB" id="VectorBase:HLOH_062885"/>
<accession>A0A9J6FAD8</accession>
<comment type="caution">
    <text evidence="3">The sequence shown here is derived from an EMBL/GenBank/DDBJ whole genome shotgun (WGS) entry which is preliminary data.</text>
</comment>
<dbReference type="AlphaFoldDB" id="A0A9J6FAD8"/>
<evidence type="ECO:0000256" key="1">
    <source>
        <dbReference type="SAM" id="MobiDB-lite"/>
    </source>
</evidence>
<feature type="region of interest" description="Disordered" evidence="1">
    <location>
        <begin position="15"/>
        <end position="39"/>
    </location>
</feature>
<proteinExistence type="predicted"/>
<evidence type="ECO:0000313" key="3">
    <source>
        <dbReference type="EMBL" id="KAH9363238.1"/>
    </source>
</evidence>